<evidence type="ECO:0000313" key="1">
    <source>
        <dbReference type="EMBL" id="KAH6939466.1"/>
    </source>
</evidence>
<protein>
    <submittedName>
        <fullName evidence="1">Uncharacterized protein</fullName>
    </submittedName>
</protein>
<comment type="caution">
    <text evidence="1">The sequence shown here is derived from an EMBL/GenBank/DDBJ whole genome shotgun (WGS) entry which is preliminary data.</text>
</comment>
<dbReference type="Proteomes" id="UP000821845">
    <property type="component" value="Chromosome 2"/>
</dbReference>
<organism evidence="1 2">
    <name type="scientific">Hyalomma asiaticum</name>
    <name type="common">Tick</name>
    <dbReference type="NCBI Taxonomy" id="266040"/>
    <lineage>
        <taxon>Eukaryota</taxon>
        <taxon>Metazoa</taxon>
        <taxon>Ecdysozoa</taxon>
        <taxon>Arthropoda</taxon>
        <taxon>Chelicerata</taxon>
        <taxon>Arachnida</taxon>
        <taxon>Acari</taxon>
        <taxon>Parasitiformes</taxon>
        <taxon>Ixodida</taxon>
        <taxon>Ixodoidea</taxon>
        <taxon>Ixodidae</taxon>
        <taxon>Hyalomminae</taxon>
        <taxon>Hyalomma</taxon>
    </lineage>
</organism>
<evidence type="ECO:0000313" key="2">
    <source>
        <dbReference type="Proteomes" id="UP000821845"/>
    </source>
</evidence>
<gene>
    <name evidence="1" type="ORF">HPB50_018499</name>
</gene>
<sequence length="163" mass="17512">MTTSTQRLLALGVHNTFKEITEAQRMSQLIRLSSTAVGRELLSHINKPYFAAAAVAPDGTALNAITVETTNACEAEQVAIALALALPQRDTIFTDSKPAALAYRRGGHFRRFAVFQRAQEVFKRRSPGPLDEPLCEPGGVLFAEFVLPAVAAIHAVDVALAVA</sequence>
<keyword evidence="2" id="KW-1185">Reference proteome</keyword>
<reference evidence="1" key="1">
    <citation type="submission" date="2020-05" db="EMBL/GenBank/DDBJ databases">
        <title>Large-scale comparative analyses of tick genomes elucidate their genetic diversity and vector capacities.</title>
        <authorList>
            <person name="Jia N."/>
            <person name="Wang J."/>
            <person name="Shi W."/>
            <person name="Du L."/>
            <person name="Sun Y."/>
            <person name="Zhan W."/>
            <person name="Jiang J."/>
            <person name="Wang Q."/>
            <person name="Zhang B."/>
            <person name="Ji P."/>
            <person name="Sakyi L.B."/>
            <person name="Cui X."/>
            <person name="Yuan T."/>
            <person name="Jiang B."/>
            <person name="Yang W."/>
            <person name="Lam T.T.-Y."/>
            <person name="Chang Q."/>
            <person name="Ding S."/>
            <person name="Wang X."/>
            <person name="Zhu J."/>
            <person name="Ruan X."/>
            <person name="Zhao L."/>
            <person name="Wei J."/>
            <person name="Que T."/>
            <person name="Du C."/>
            <person name="Cheng J."/>
            <person name="Dai P."/>
            <person name="Han X."/>
            <person name="Huang E."/>
            <person name="Gao Y."/>
            <person name="Liu J."/>
            <person name="Shao H."/>
            <person name="Ye R."/>
            <person name="Li L."/>
            <person name="Wei W."/>
            <person name="Wang X."/>
            <person name="Wang C."/>
            <person name="Yang T."/>
            <person name="Huo Q."/>
            <person name="Li W."/>
            <person name="Guo W."/>
            <person name="Chen H."/>
            <person name="Zhou L."/>
            <person name="Ni X."/>
            <person name="Tian J."/>
            <person name="Zhou Y."/>
            <person name="Sheng Y."/>
            <person name="Liu T."/>
            <person name="Pan Y."/>
            <person name="Xia L."/>
            <person name="Li J."/>
            <person name="Zhao F."/>
            <person name="Cao W."/>
        </authorList>
    </citation>
    <scope>NUCLEOTIDE SEQUENCE</scope>
    <source>
        <strain evidence="1">Hyas-2018</strain>
    </source>
</reference>
<name>A0ACB7SWY8_HYAAI</name>
<accession>A0ACB7SWY8</accession>
<dbReference type="EMBL" id="CM023482">
    <property type="protein sequence ID" value="KAH6939466.1"/>
    <property type="molecule type" value="Genomic_DNA"/>
</dbReference>
<proteinExistence type="predicted"/>